<dbReference type="Pfam" id="PF11954">
    <property type="entry name" value="DUF3471"/>
    <property type="match status" value="1"/>
</dbReference>
<evidence type="ECO:0000313" key="5">
    <source>
        <dbReference type="EMBL" id="KAG0281623.1"/>
    </source>
</evidence>
<dbReference type="InterPro" id="IPR012338">
    <property type="entry name" value="Beta-lactam/transpept-like"/>
</dbReference>
<feature type="chain" id="PRO_5041981818" description="Beta-lactamase/transpeptidase-like protein" evidence="2">
    <location>
        <begin position="20"/>
        <end position="531"/>
    </location>
</feature>
<feature type="signal peptide" evidence="2">
    <location>
        <begin position="1"/>
        <end position="19"/>
    </location>
</feature>
<dbReference type="Gene3D" id="3.40.710.10">
    <property type="entry name" value="DD-peptidase/beta-lactamase superfamily"/>
    <property type="match status" value="1"/>
</dbReference>
<feature type="domain" description="Peptidase S12 Pab87-related C-terminal" evidence="4">
    <location>
        <begin position="416"/>
        <end position="494"/>
    </location>
</feature>
<dbReference type="SUPFAM" id="SSF56601">
    <property type="entry name" value="beta-lactamase/transpeptidase-like"/>
    <property type="match status" value="1"/>
</dbReference>
<keyword evidence="2" id="KW-0732">Signal</keyword>
<dbReference type="InterPro" id="IPR001466">
    <property type="entry name" value="Beta-lactam-related"/>
</dbReference>
<dbReference type="PANTHER" id="PTHR46825">
    <property type="entry name" value="D-ALANYL-D-ALANINE-CARBOXYPEPTIDASE/ENDOPEPTIDASE AMPH"/>
    <property type="match status" value="1"/>
</dbReference>
<dbReference type="Proteomes" id="UP001194580">
    <property type="component" value="Unassembled WGS sequence"/>
</dbReference>
<accession>A0AAD4HB65</accession>
<evidence type="ECO:0000313" key="6">
    <source>
        <dbReference type="Proteomes" id="UP001194580"/>
    </source>
</evidence>
<dbReference type="InterPro" id="IPR050491">
    <property type="entry name" value="AmpC-like"/>
</dbReference>
<protein>
    <recommendedName>
        <fullName evidence="7">Beta-lactamase/transpeptidase-like protein</fullName>
    </recommendedName>
</protein>
<evidence type="ECO:0000256" key="2">
    <source>
        <dbReference type="SAM" id="SignalP"/>
    </source>
</evidence>
<dbReference type="AlphaFoldDB" id="A0AAD4HB65"/>
<dbReference type="Pfam" id="PF00144">
    <property type="entry name" value="Beta-lactamase"/>
    <property type="match status" value="1"/>
</dbReference>
<comment type="caution">
    <text evidence="5">The sequence shown here is derived from an EMBL/GenBank/DDBJ whole genome shotgun (WGS) entry which is preliminary data.</text>
</comment>
<evidence type="ECO:0008006" key="7">
    <source>
        <dbReference type="Google" id="ProtNLM"/>
    </source>
</evidence>
<dbReference type="EMBL" id="JAAAIL010000013">
    <property type="protein sequence ID" value="KAG0281623.1"/>
    <property type="molecule type" value="Genomic_DNA"/>
</dbReference>
<name>A0AAD4HB65_9FUNG</name>
<feature type="domain" description="Beta-lactamase-related" evidence="3">
    <location>
        <begin position="27"/>
        <end position="375"/>
    </location>
</feature>
<comment type="similarity">
    <text evidence="1">Belongs to the peptidase S12 family.</text>
</comment>
<evidence type="ECO:0000259" key="3">
    <source>
        <dbReference type="Pfam" id="PF00144"/>
    </source>
</evidence>
<proteinExistence type="inferred from homology"/>
<sequence length="531" mass="58817">MLLKSILATILSLSVAVQAAPLNKPELRETIERGMRRCGVPGMAIAILHKNELVFAEGFGKRNKDDPYTIETVQPIGSVTKSFTATAIGELVAEGKVDWDTTPVSKYLPEFKLKDPILTSQLTFVDMLSHRTGMPNVILNWYNSMEPRREIIKRLRYMDGIPRKLGVTAQYNNAMYSVAGEAAANVAGTSYEDLVTNKVIRPLGLNNTGFSTVNMKKTHPDNYSMPHLADSYEAVEKGELRAFPINEMYMTYAPAGDLYSNVLDMAKWGQAVMGLGRVDGKQVLNDTSIEETLKAHTIFYAGRRGPEAGAALTYGLGWMQDSYKGAVFYRHNGATSGFTSDLIFYPDHDLVISSTSNIFGGSSFVEILPLLIAETLLDLPKSDIDWVEDLAVPVTKNFYDTQALVAKRDLPPKIPNKPPTFANNLSAYVGEYSDAEFGSFVIGLEKGNNKTATLTYKYNGFTSTLEHYHYDAFVATFDDPLFYYEALITFSVDPVSGRGSDNKKRPIARMQIQEVPGGMGISKKVFKKRRA</sequence>
<gene>
    <name evidence="5" type="ORF">BGZ95_001477</name>
</gene>
<dbReference type="PANTHER" id="PTHR46825:SF15">
    <property type="entry name" value="BETA-LACTAMASE-RELATED DOMAIN-CONTAINING PROTEIN"/>
    <property type="match status" value="1"/>
</dbReference>
<organism evidence="5 6">
    <name type="scientific">Linnemannia exigua</name>
    <dbReference type="NCBI Taxonomy" id="604196"/>
    <lineage>
        <taxon>Eukaryota</taxon>
        <taxon>Fungi</taxon>
        <taxon>Fungi incertae sedis</taxon>
        <taxon>Mucoromycota</taxon>
        <taxon>Mortierellomycotina</taxon>
        <taxon>Mortierellomycetes</taxon>
        <taxon>Mortierellales</taxon>
        <taxon>Mortierellaceae</taxon>
        <taxon>Linnemannia</taxon>
    </lineage>
</organism>
<reference evidence="5" key="1">
    <citation type="journal article" date="2020" name="Fungal Divers.">
        <title>Resolving the Mortierellaceae phylogeny through synthesis of multi-gene phylogenetics and phylogenomics.</title>
        <authorList>
            <person name="Vandepol N."/>
            <person name="Liber J."/>
            <person name="Desiro A."/>
            <person name="Na H."/>
            <person name="Kennedy M."/>
            <person name="Barry K."/>
            <person name="Grigoriev I.V."/>
            <person name="Miller A.N."/>
            <person name="O'Donnell K."/>
            <person name="Stajich J.E."/>
            <person name="Bonito G."/>
        </authorList>
    </citation>
    <scope>NUCLEOTIDE SEQUENCE</scope>
    <source>
        <strain evidence="5">NRRL 28262</strain>
    </source>
</reference>
<keyword evidence="6" id="KW-1185">Reference proteome</keyword>
<evidence type="ECO:0000256" key="1">
    <source>
        <dbReference type="ARBA" id="ARBA00038215"/>
    </source>
</evidence>
<dbReference type="InterPro" id="IPR021860">
    <property type="entry name" value="Peptidase_S12_Pab87-rel_C"/>
</dbReference>
<evidence type="ECO:0000259" key="4">
    <source>
        <dbReference type="Pfam" id="PF11954"/>
    </source>
</evidence>
<dbReference type="Gene3D" id="2.40.128.600">
    <property type="match status" value="1"/>
</dbReference>